<dbReference type="GO" id="GO:0019784">
    <property type="term" value="F:deNEDDylase activity"/>
    <property type="evidence" value="ECO:0007669"/>
    <property type="project" value="InterPro"/>
</dbReference>
<dbReference type="PROSITE" id="PS50600">
    <property type="entry name" value="ULP_PROTEASE"/>
    <property type="match status" value="1"/>
</dbReference>
<accession>A0A8S1WWI1</accession>
<gene>
    <name evidence="6" type="ORF">POCTA_138.1.T1030131</name>
</gene>
<name>A0A8S1WWI1_PAROT</name>
<dbReference type="InterPro" id="IPR003653">
    <property type="entry name" value="Peptidase_C48_C"/>
</dbReference>
<dbReference type="GO" id="GO:0006508">
    <property type="term" value="P:proteolysis"/>
    <property type="evidence" value="ECO:0007669"/>
    <property type="project" value="UniProtKB-KW"/>
</dbReference>
<evidence type="ECO:0000313" key="7">
    <source>
        <dbReference type="Proteomes" id="UP000683925"/>
    </source>
</evidence>
<dbReference type="OrthoDB" id="5065855at2759"/>
<feature type="region of interest" description="Disordered" evidence="4">
    <location>
        <begin position="73"/>
        <end position="100"/>
    </location>
</feature>
<dbReference type="GO" id="GO:0000338">
    <property type="term" value="P:protein deneddylation"/>
    <property type="evidence" value="ECO:0007669"/>
    <property type="project" value="TreeGrafter"/>
</dbReference>
<proteinExistence type="predicted"/>
<evidence type="ECO:0000256" key="2">
    <source>
        <dbReference type="ARBA" id="ARBA00022801"/>
    </source>
</evidence>
<evidence type="ECO:0000256" key="4">
    <source>
        <dbReference type="SAM" id="MobiDB-lite"/>
    </source>
</evidence>
<feature type="domain" description="Ubiquitin-like protease family profile" evidence="5">
    <location>
        <begin position="274"/>
        <end position="449"/>
    </location>
</feature>
<dbReference type="Pfam" id="PF02902">
    <property type="entry name" value="Peptidase_C48"/>
    <property type="match status" value="1"/>
</dbReference>
<keyword evidence="2" id="KW-0378">Hydrolase</keyword>
<comment type="caution">
    <text evidence="6">The sequence shown here is derived from an EMBL/GenBank/DDBJ whole genome shotgun (WGS) entry which is preliminary data.</text>
</comment>
<reference evidence="6" key="1">
    <citation type="submission" date="2021-01" db="EMBL/GenBank/DDBJ databases">
        <authorList>
            <consortium name="Genoscope - CEA"/>
            <person name="William W."/>
        </authorList>
    </citation>
    <scope>NUCLEOTIDE SEQUENCE</scope>
</reference>
<dbReference type="OMA" id="SCGYRVC"/>
<dbReference type="AlphaFoldDB" id="A0A8S1WWI1"/>
<evidence type="ECO:0000313" key="6">
    <source>
        <dbReference type="EMBL" id="CAD8192941.1"/>
    </source>
</evidence>
<keyword evidence="1" id="KW-0645">Protease</keyword>
<sequence>MDQTQYKMKRSKMLHNLTSSLAKFEQQVLFDKFQPTFILQICLLKVQSISKKMYIFRYCCCCCFGGRPNKIDPDRPQKPSNSEKINPKYYQDVENNNGVNDNRAHIKNNEHNQKPRNCTYYQDFDRVEIETEKYDKLIIFTNILFYYCEKSSTVNQSKPNDLNCDGELYMTKYDQDTNPKFEFAQGKFQVDLEQKKFNLILPPIKQSHGIMKEFEEQSNNLMNDQNNGFQENRKMEIKIFDANTNKQLNKHHSGNNQYLRNQNQKLQQFCKFNQILTTDDVNILSEKRWMTSSIIDSYVLYLNKSGEEHYFNLTMDERSSIRRILFFPSSLTTNFGTEFNLQKVRDLFEQEKPQFKQINFKLSLLYHYVGFPINNNNTHWLFLLFNLNSEKVFVFDSMPNKKLSFKEEIGLIAQILNVEHPELIEHQHSGQQKDSYSCGYRVCSLMGFYYDNQFKKEDAANYKYNEQKIIDKLKTLIKVP</sequence>
<evidence type="ECO:0000259" key="5">
    <source>
        <dbReference type="PROSITE" id="PS50600"/>
    </source>
</evidence>
<dbReference type="PANTHER" id="PTHR46468:SF1">
    <property type="entry name" value="SENTRIN-SPECIFIC PROTEASE 8"/>
    <property type="match status" value="1"/>
</dbReference>
<dbReference type="Proteomes" id="UP000683925">
    <property type="component" value="Unassembled WGS sequence"/>
</dbReference>
<dbReference type="InterPro" id="IPR044613">
    <property type="entry name" value="Nep1/2-like"/>
</dbReference>
<organism evidence="6 7">
    <name type="scientific">Paramecium octaurelia</name>
    <dbReference type="NCBI Taxonomy" id="43137"/>
    <lineage>
        <taxon>Eukaryota</taxon>
        <taxon>Sar</taxon>
        <taxon>Alveolata</taxon>
        <taxon>Ciliophora</taxon>
        <taxon>Intramacronucleata</taxon>
        <taxon>Oligohymenophorea</taxon>
        <taxon>Peniculida</taxon>
        <taxon>Parameciidae</taxon>
        <taxon>Paramecium</taxon>
    </lineage>
</organism>
<dbReference type="PANTHER" id="PTHR46468">
    <property type="entry name" value="SENTRIN-SPECIFIC PROTEASE 8"/>
    <property type="match status" value="1"/>
</dbReference>
<keyword evidence="7" id="KW-1185">Reference proteome</keyword>
<keyword evidence="3" id="KW-0788">Thiol protease</keyword>
<dbReference type="EMBL" id="CAJJDP010000103">
    <property type="protein sequence ID" value="CAD8192941.1"/>
    <property type="molecule type" value="Genomic_DNA"/>
</dbReference>
<evidence type="ECO:0000256" key="1">
    <source>
        <dbReference type="ARBA" id="ARBA00022670"/>
    </source>
</evidence>
<evidence type="ECO:0000256" key="3">
    <source>
        <dbReference type="ARBA" id="ARBA00022807"/>
    </source>
</evidence>
<dbReference type="GO" id="GO:0008234">
    <property type="term" value="F:cysteine-type peptidase activity"/>
    <property type="evidence" value="ECO:0007669"/>
    <property type="project" value="UniProtKB-KW"/>
</dbReference>
<protein>
    <recommendedName>
        <fullName evidence="5">Ubiquitin-like protease family profile domain-containing protein</fullName>
    </recommendedName>
</protein>